<reference evidence="2 3" key="1">
    <citation type="journal article" date="2018" name="BMC Genomics">
        <title>Comparative genome analyses reveal sequence features reflecting distinct modes of host-adaptation between dicot and monocot powdery mildew.</title>
        <authorList>
            <person name="Wu Y."/>
            <person name="Ma X."/>
            <person name="Pan Z."/>
            <person name="Kale S.D."/>
            <person name="Song Y."/>
            <person name="King H."/>
            <person name="Zhang Q."/>
            <person name="Presley C."/>
            <person name="Deng X."/>
            <person name="Wei C.I."/>
            <person name="Xiao S."/>
        </authorList>
    </citation>
    <scope>NUCLEOTIDE SEQUENCE [LARGE SCALE GENOMIC DNA]</scope>
    <source>
        <strain evidence="2">UCSC1</strain>
    </source>
</reference>
<feature type="transmembrane region" description="Helical" evidence="1">
    <location>
        <begin position="6"/>
        <end position="24"/>
    </location>
</feature>
<sequence length="55" mass="6216">MSDIKISSISIIKWPFILLILVFPKRGSTGSPPMCQISHVCLLNLKVTSSLMKRW</sequence>
<accession>A0A420J0Z8</accession>
<keyword evidence="1" id="KW-1133">Transmembrane helix</keyword>
<organism evidence="2 3">
    <name type="scientific">Golovinomyces cichoracearum</name>
    <dbReference type="NCBI Taxonomy" id="62708"/>
    <lineage>
        <taxon>Eukaryota</taxon>
        <taxon>Fungi</taxon>
        <taxon>Dikarya</taxon>
        <taxon>Ascomycota</taxon>
        <taxon>Pezizomycotina</taxon>
        <taxon>Leotiomycetes</taxon>
        <taxon>Erysiphales</taxon>
        <taxon>Erysiphaceae</taxon>
        <taxon>Golovinomyces</taxon>
    </lineage>
</organism>
<dbReference type="EMBL" id="MCBR01003623">
    <property type="protein sequence ID" value="RKF80461.1"/>
    <property type="molecule type" value="Genomic_DNA"/>
</dbReference>
<gene>
    <name evidence="2" type="ORF">GcC1_c14444o20</name>
</gene>
<keyword evidence="1" id="KW-0472">Membrane</keyword>
<dbReference type="AlphaFoldDB" id="A0A420J0Z8"/>
<proteinExistence type="predicted"/>
<comment type="caution">
    <text evidence="2">The sequence shown here is derived from an EMBL/GenBank/DDBJ whole genome shotgun (WGS) entry which is preliminary data.</text>
</comment>
<evidence type="ECO:0000313" key="3">
    <source>
        <dbReference type="Proteomes" id="UP000285405"/>
    </source>
</evidence>
<evidence type="ECO:0000313" key="2">
    <source>
        <dbReference type="EMBL" id="RKF80461.1"/>
    </source>
</evidence>
<evidence type="ECO:0000256" key="1">
    <source>
        <dbReference type="SAM" id="Phobius"/>
    </source>
</evidence>
<protein>
    <submittedName>
        <fullName evidence="2">Uncharacterized protein</fullName>
    </submittedName>
</protein>
<keyword evidence="1" id="KW-0812">Transmembrane</keyword>
<dbReference type="Proteomes" id="UP000285405">
    <property type="component" value="Unassembled WGS sequence"/>
</dbReference>
<name>A0A420J0Z8_9PEZI</name>